<organism evidence="8 9">
    <name type="scientific">Aspergillus sclerotialis</name>
    <dbReference type="NCBI Taxonomy" id="2070753"/>
    <lineage>
        <taxon>Eukaryota</taxon>
        <taxon>Fungi</taxon>
        <taxon>Dikarya</taxon>
        <taxon>Ascomycota</taxon>
        <taxon>Pezizomycotina</taxon>
        <taxon>Eurotiomycetes</taxon>
        <taxon>Eurotiomycetidae</taxon>
        <taxon>Eurotiales</taxon>
        <taxon>Aspergillaceae</taxon>
        <taxon>Aspergillus</taxon>
        <taxon>Aspergillus subgen. Polypaecilum</taxon>
    </lineage>
</organism>
<keyword evidence="4 7" id="KW-0560">Oxidoreductase</keyword>
<dbReference type="GO" id="GO:0004497">
    <property type="term" value="F:monooxygenase activity"/>
    <property type="evidence" value="ECO:0007669"/>
    <property type="project" value="UniProtKB-KW"/>
</dbReference>
<evidence type="ECO:0000256" key="3">
    <source>
        <dbReference type="ARBA" id="ARBA00022723"/>
    </source>
</evidence>
<reference evidence="9" key="1">
    <citation type="submission" date="2017-02" db="EMBL/GenBank/DDBJ databases">
        <authorList>
            <person name="Tafer H."/>
            <person name="Lopandic K."/>
        </authorList>
    </citation>
    <scope>NUCLEOTIDE SEQUENCE [LARGE SCALE GENOMIC DNA]</scope>
    <source>
        <strain evidence="9">CBS 366.77</strain>
    </source>
</reference>
<dbReference type="PRINTS" id="PR00385">
    <property type="entry name" value="P450"/>
</dbReference>
<dbReference type="Gene3D" id="1.10.630.10">
    <property type="entry name" value="Cytochrome P450"/>
    <property type="match status" value="1"/>
</dbReference>
<comment type="cofactor">
    <cofactor evidence="1 6">
        <name>heme</name>
        <dbReference type="ChEBI" id="CHEBI:30413"/>
    </cofactor>
</comment>
<dbReference type="PANTHER" id="PTHR24305:SF166">
    <property type="entry name" value="CYTOCHROME P450 12A4, MITOCHONDRIAL-RELATED"/>
    <property type="match status" value="1"/>
</dbReference>
<protein>
    <submittedName>
        <fullName evidence="8">Cytochrome p450</fullName>
    </submittedName>
</protein>
<evidence type="ECO:0000256" key="2">
    <source>
        <dbReference type="ARBA" id="ARBA00010617"/>
    </source>
</evidence>
<dbReference type="CDD" id="cd11070">
    <property type="entry name" value="CYP56-like"/>
    <property type="match status" value="1"/>
</dbReference>
<keyword evidence="6 7" id="KW-0349">Heme</keyword>
<accession>A0A3A2ZIC7</accession>
<dbReference type="InterPro" id="IPR036396">
    <property type="entry name" value="Cyt_P450_sf"/>
</dbReference>
<dbReference type="GO" id="GO:0016705">
    <property type="term" value="F:oxidoreductase activity, acting on paired donors, with incorporation or reduction of molecular oxygen"/>
    <property type="evidence" value="ECO:0007669"/>
    <property type="project" value="InterPro"/>
</dbReference>
<keyword evidence="7" id="KW-0503">Monooxygenase</keyword>
<dbReference type="AlphaFoldDB" id="A0A3A2ZIC7"/>
<evidence type="ECO:0000256" key="4">
    <source>
        <dbReference type="ARBA" id="ARBA00023002"/>
    </source>
</evidence>
<dbReference type="PROSITE" id="PS00086">
    <property type="entry name" value="CYTOCHROME_P450"/>
    <property type="match status" value="1"/>
</dbReference>
<evidence type="ECO:0000256" key="1">
    <source>
        <dbReference type="ARBA" id="ARBA00001971"/>
    </source>
</evidence>
<dbReference type="SUPFAM" id="SSF48264">
    <property type="entry name" value="Cytochrome P450"/>
    <property type="match status" value="1"/>
</dbReference>
<dbReference type="InterPro" id="IPR002401">
    <property type="entry name" value="Cyt_P450_E_grp-I"/>
</dbReference>
<dbReference type="InterPro" id="IPR017972">
    <property type="entry name" value="Cyt_P450_CS"/>
</dbReference>
<feature type="binding site" description="axial binding residue" evidence="6">
    <location>
        <position position="355"/>
    </location>
    <ligand>
        <name>heme</name>
        <dbReference type="ChEBI" id="CHEBI:30413"/>
    </ligand>
    <ligandPart>
        <name>Fe</name>
        <dbReference type="ChEBI" id="CHEBI:18248"/>
    </ligandPart>
</feature>
<comment type="caution">
    <text evidence="8">The sequence shown here is derived from an EMBL/GenBank/DDBJ whole genome shotgun (WGS) entry which is preliminary data.</text>
</comment>
<dbReference type="GO" id="GO:0005506">
    <property type="term" value="F:iron ion binding"/>
    <property type="evidence" value="ECO:0007669"/>
    <property type="project" value="InterPro"/>
</dbReference>
<dbReference type="Pfam" id="PF00067">
    <property type="entry name" value="p450"/>
    <property type="match status" value="1"/>
</dbReference>
<dbReference type="EMBL" id="MVGC01000150">
    <property type="protein sequence ID" value="RJE22806.1"/>
    <property type="molecule type" value="Genomic_DNA"/>
</dbReference>
<dbReference type="STRING" id="2070753.A0A3A2ZIC7"/>
<keyword evidence="9" id="KW-1185">Reference proteome</keyword>
<dbReference type="PANTHER" id="PTHR24305">
    <property type="entry name" value="CYTOCHROME P450"/>
    <property type="match status" value="1"/>
</dbReference>
<evidence type="ECO:0000256" key="7">
    <source>
        <dbReference type="RuleBase" id="RU000461"/>
    </source>
</evidence>
<gene>
    <name evidence="8" type="ORF">PHISCL_04864</name>
</gene>
<dbReference type="Proteomes" id="UP000266188">
    <property type="component" value="Unassembled WGS sequence"/>
</dbReference>
<keyword evidence="5 6" id="KW-0408">Iron</keyword>
<keyword evidence="3 6" id="KW-0479">Metal-binding</keyword>
<evidence type="ECO:0000313" key="9">
    <source>
        <dbReference type="Proteomes" id="UP000266188"/>
    </source>
</evidence>
<dbReference type="OrthoDB" id="1470350at2759"/>
<evidence type="ECO:0000256" key="6">
    <source>
        <dbReference type="PIRSR" id="PIRSR602401-1"/>
    </source>
</evidence>
<dbReference type="InterPro" id="IPR001128">
    <property type="entry name" value="Cyt_P450"/>
</dbReference>
<dbReference type="GO" id="GO:0020037">
    <property type="term" value="F:heme binding"/>
    <property type="evidence" value="ECO:0007669"/>
    <property type="project" value="InterPro"/>
</dbReference>
<sequence length="428" mass="47630">MLEYLVDRAPHCSSRSEFVVGDVREDSLKLTLHVLCSAGFGVKLPFKPAPEATAKDVEELFRDSQSPPSGYHFTFRSVMEYSSLHPMSALIANRVVPKWIPRALLPFYHADFKAYDDLGRYLRTLVTAAGIKKPHALHNLLEGIVGAGKIKSGNGQDSTGSAISQNDGLSEAEILGNLYIFTVAGHETTATTFRYAMTLLALHQDIQTWLCEEIWEAIGNEPEDPSEWDYNRVFPKLVAPLCVMLETLRLYPPVVTIPKLVANSTAVLTYKNQKYFLPPQTYVNINVTGVHYAEEYWGSDASLFNPQRWDGRNTDSALAKNDAIEGLAAPGLEHASIHKPIRGSYAPFSDGVRACLGKKFAQVEFVAAITVLFRDYRVGLAPSNTKETAKQIQQRAARALQCNSSFLTLGMREDVPLFFQKRETGQQR</sequence>
<evidence type="ECO:0000256" key="5">
    <source>
        <dbReference type="ARBA" id="ARBA00023004"/>
    </source>
</evidence>
<comment type="similarity">
    <text evidence="2 7">Belongs to the cytochrome P450 family.</text>
</comment>
<dbReference type="InterPro" id="IPR050121">
    <property type="entry name" value="Cytochrome_P450_monoxygenase"/>
</dbReference>
<dbReference type="PRINTS" id="PR00463">
    <property type="entry name" value="EP450I"/>
</dbReference>
<evidence type="ECO:0000313" key="8">
    <source>
        <dbReference type="EMBL" id="RJE22806.1"/>
    </source>
</evidence>
<name>A0A3A2ZIC7_9EURO</name>
<proteinExistence type="inferred from homology"/>